<dbReference type="AlphaFoldDB" id="E2BTC5"/>
<dbReference type="OMA" id="DRFCYTP"/>
<dbReference type="Pfam" id="PF10491">
    <property type="entry name" value="Nrf1_DNA-bind"/>
    <property type="match status" value="1"/>
</dbReference>
<feature type="region of interest" description="Disordered" evidence="1">
    <location>
        <begin position="1"/>
        <end position="25"/>
    </location>
</feature>
<sequence length="658" mass="74929">MKPLAMQENKGYGTADVPECRPSDGVDEVKMDITNDTFAEDNRNIRREESSMISNLPLLFANGHPTSLEKITMVQLEHFISFMVHCSLGHDTTKIINKPQWWPQDIKFSNPLTRPKKINDNWMANLKKLVFRCYTYHRSEYLLRFCSYLARYPHEELEYVNNWDSTTSLYHKSTGKLLVTFRNENMNYDKKNETSRRMLLSHNATALTYGNKVKQQIPMMVQPPCDDIYLCDNCDAEFVGLAKMKEHEKICGEQDHGGSGSRSSTPDLSPIETEQQQHQFLEYFNLKPNETEPKQPGVNNTSETDNNIVRRTSRRVRGSLNFARCATIPFSSPAGLVLAKKSKTMTQETQQERLDRIERHVIAPILSSSCRPKWLDAEPDYDRWVVTYKPNRDKPTDGYVHQYKLVKSSTNKSALNIESQLLYAACRPIYAVLTRLNQKHIEKLKRDPSQYQPPTISGKVMLMRRAGPACKTGRDKRSRQDAQKNSSVFTKRKTPLGDESDPILVEDDEASISTALTALNTTEASATSTVVRSSGVDNAEPTSKSLREKRSSTTSSIMLIDLCSSDEEEDRRTLTPACDENRDPMNSTESLITRSFLRKVTSNNKHYTKPYICPAPSPTDRLSNNVLNEDRIENCTNKSRTGVLNEYAHLSPVLRSAP</sequence>
<proteinExistence type="predicted"/>
<dbReference type="Proteomes" id="UP000008237">
    <property type="component" value="Unassembled WGS sequence"/>
</dbReference>
<evidence type="ECO:0000313" key="4">
    <source>
        <dbReference type="Proteomes" id="UP000008237"/>
    </source>
</evidence>
<organism evidence="4">
    <name type="scientific">Harpegnathos saltator</name>
    <name type="common">Jerdon's jumping ant</name>
    <dbReference type="NCBI Taxonomy" id="610380"/>
    <lineage>
        <taxon>Eukaryota</taxon>
        <taxon>Metazoa</taxon>
        <taxon>Ecdysozoa</taxon>
        <taxon>Arthropoda</taxon>
        <taxon>Hexapoda</taxon>
        <taxon>Insecta</taxon>
        <taxon>Pterygota</taxon>
        <taxon>Neoptera</taxon>
        <taxon>Endopterygota</taxon>
        <taxon>Hymenoptera</taxon>
        <taxon>Apocrita</taxon>
        <taxon>Aculeata</taxon>
        <taxon>Formicoidea</taxon>
        <taxon>Formicidae</taxon>
        <taxon>Ponerinae</taxon>
        <taxon>Ponerini</taxon>
        <taxon>Harpegnathos</taxon>
    </lineage>
</organism>
<evidence type="ECO:0000259" key="2">
    <source>
        <dbReference type="Pfam" id="PF10491"/>
    </source>
</evidence>
<dbReference type="EMBL" id="GL450389">
    <property type="protein sequence ID" value="EFN81046.1"/>
    <property type="molecule type" value="Genomic_DNA"/>
</dbReference>
<feature type="compositionally biased region" description="Polar residues" evidence="1">
    <location>
        <begin position="297"/>
        <end position="310"/>
    </location>
</feature>
<feature type="domain" description="Nuclear respiratory factor 1 NLS/DNA-binding dimerisation" evidence="2">
    <location>
        <begin position="39"/>
        <end position="144"/>
    </location>
</feature>
<keyword evidence="3" id="KW-0238">DNA-binding</keyword>
<name>E2BTC5_HARSA</name>
<keyword evidence="4" id="KW-1185">Reference proteome</keyword>
<protein>
    <submittedName>
        <fullName evidence="3">DNA-binding protein P3A2</fullName>
    </submittedName>
</protein>
<evidence type="ECO:0000256" key="1">
    <source>
        <dbReference type="SAM" id="MobiDB-lite"/>
    </source>
</evidence>
<evidence type="ECO:0000313" key="3">
    <source>
        <dbReference type="EMBL" id="EFN81046.1"/>
    </source>
</evidence>
<dbReference type="InterPro" id="IPR019525">
    <property type="entry name" value="Nrf1_NLS/DNA-bd_dimer"/>
</dbReference>
<feature type="compositionally biased region" description="Basic and acidic residues" evidence="1">
    <location>
        <begin position="472"/>
        <end position="482"/>
    </location>
</feature>
<gene>
    <name evidence="3" type="ORF">EAI_05793</name>
</gene>
<reference evidence="3 4" key="1">
    <citation type="journal article" date="2010" name="Science">
        <title>Genomic comparison of the ants Camponotus floridanus and Harpegnathos saltator.</title>
        <authorList>
            <person name="Bonasio R."/>
            <person name="Zhang G."/>
            <person name="Ye C."/>
            <person name="Mutti N.S."/>
            <person name="Fang X."/>
            <person name="Qin N."/>
            <person name="Donahue G."/>
            <person name="Yang P."/>
            <person name="Li Q."/>
            <person name="Li C."/>
            <person name="Zhang P."/>
            <person name="Huang Z."/>
            <person name="Berger S.L."/>
            <person name="Reinberg D."/>
            <person name="Wang J."/>
            <person name="Liebig J."/>
        </authorList>
    </citation>
    <scope>NUCLEOTIDE SEQUENCE [LARGE SCALE GENOMIC DNA]</scope>
    <source>
        <strain evidence="3 4">R22 G/1</strain>
    </source>
</reference>
<feature type="compositionally biased region" description="Polar residues" evidence="1">
    <location>
        <begin position="530"/>
        <end position="544"/>
    </location>
</feature>
<dbReference type="InParanoid" id="E2BTC5"/>
<feature type="region of interest" description="Disordered" evidence="1">
    <location>
        <begin position="288"/>
        <end position="312"/>
    </location>
</feature>
<feature type="region of interest" description="Disordered" evidence="1">
    <location>
        <begin position="530"/>
        <end position="551"/>
    </location>
</feature>
<dbReference type="GO" id="GO:0003677">
    <property type="term" value="F:DNA binding"/>
    <property type="evidence" value="ECO:0007669"/>
    <property type="project" value="UniProtKB-KW"/>
</dbReference>
<feature type="region of interest" description="Disordered" evidence="1">
    <location>
        <begin position="468"/>
        <end position="502"/>
    </location>
</feature>
<dbReference type="FunCoup" id="E2BTC5">
    <property type="interactions" value="284"/>
</dbReference>
<feature type="compositionally biased region" description="Polar residues" evidence="1">
    <location>
        <begin position="261"/>
        <end position="274"/>
    </location>
</feature>
<accession>E2BTC5</accession>
<dbReference type="OrthoDB" id="6288734at2759"/>
<feature type="region of interest" description="Disordered" evidence="1">
    <location>
        <begin position="252"/>
        <end position="274"/>
    </location>
</feature>